<gene>
    <name evidence="7" type="ORF">E2562_017979</name>
</gene>
<dbReference type="PROSITE" id="PS51005">
    <property type="entry name" value="NAC"/>
    <property type="match status" value="1"/>
</dbReference>
<evidence type="ECO:0000256" key="2">
    <source>
        <dbReference type="ARBA" id="ARBA00023125"/>
    </source>
</evidence>
<dbReference type="OrthoDB" id="688516at2759"/>
<dbReference type="PANTHER" id="PTHR31719">
    <property type="entry name" value="NAC TRANSCRIPTION FACTOR 56"/>
    <property type="match status" value="1"/>
</dbReference>
<keyword evidence="8" id="KW-1185">Reference proteome</keyword>
<evidence type="ECO:0000313" key="7">
    <source>
        <dbReference type="EMBL" id="KAF0933357.1"/>
    </source>
</evidence>
<dbReference type="InterPro" id="IPR036093">
    <property type="entry name" value="NAC_dom_sf"/>
</dbReference>
<name>A0A6G1F8W7_9ORYZ</name>
<dbReference type="Proteomes" id="UP000479710">
    <property type="component" value="Unassembled WGS sequence"/>
</dbReference>
<feature type="domain" description="NAC" evidence="6">
    <location>
        <begin position="14"/>
        <end position="147"/>
    </location>
</feature>
<dbReference type="SUPFAM" id="SSF101941">
    <property type="entry name" value="NAC domain"/>
    <property type="match status" value="1"/>
</dbReference>
<evidence type="ECO:0000256" key="4">
    <source>
        <dbReference type="ARBA" id="ARBA00023242"/>
    </source>
</evidence>
<dbReference type="InterPro" id="IPR003441">
    <property type="entry name" value="NAC-dom"/>
</dbReference>
<evidence type="ECO:0000256" key="5">
    <source>
        <dbReference type="SAM" id="MobiDB-lite"/>
    </source>
</evidence>
<dbReference type="Pfam" id="PF02365">
    <property type="entry name" value="NAM"/>
    <property type="match status" value="1"/>
</dbReference>
<dbReference type="Gene3D" id="2.170.150.80">
    <property type="entry name" value="NAC domain"/>
    <property type="match status" value="1"/>
</dbReference>
<evidence type="ECO:0000256" key="1">
    <source>
        <dbReference type="ARBA" id="ARBA00023015"/>
    </source>
</evidence>
<dbReference type="GO" id="GO:0006355">
    <property type="term" value="P:regulation of DNA-templated transcription"/>
    <property type="evidence" value="ECO:0007669"/>
    <property type="project" value="InterPro"/>
</dbReference>
<keyword evidence="2" id="KW-0238">DNA-binding</keyword>
<feature type="compositionally biased region" description="Low complexity" evidence="5">
    <location>
        <begin position="221"/>
        <end position="235"/>
    </location>
</feature>
<organism evidence="7 8">
    <name type="scientific">Oryza meyeriana var. granulata</name>
    <dbReference type="NCBI Taxonomy" id="110450"/>
    <lineage>
        <taxon>Eukaryota</taxon>
        <taxon>Viridiplantae</taxon>
        <taxon>Streptophyta</taxon>
        <taxon>Embryophyta</taxon>
        <taxon>Tracheophyta</taxon>
        <taxon>Spermatophyta</taxon>
        <taxon>Magnoliopsida</taxon>
        <taxon>Liliopsida</taxon>
        <taxon>Poales</taxon>
        <taxon>Poaceae</taxon>
        <taxon>BOP clade</taxon>
        <taxon>Oryzoideae</taxon>
        <taxon>Oryzeae</taxon>
        <taxon>Oryzinae</taxon>
        <taxon>Oryza</taxon>
        <taxon>Oryza meyeriana</taxon>
    </lineage>
</organism>
<dbReference type="AlphaFoldDB" id="A0A6G1F8W7"/>
<protein>
    <recommendedName>
        <fullName evidence="6">NAC domain-containing protein</fullName>
    </recommendedName>
</protein>
<proteinExistence type="predicted"/>
<dbReference type="GO" id="GO:0003677">
    <property type="term" value="F:DNA binding"/>
    <property type="evidence" value="ECO:0007669"/>
    <property type="project" value="UniProtKB-KW"/>
</dbReference>
<accession>A0A6G1F8W7</accession>
<dbReference type="PANTHER" id="PTHR31719:SF94">
    <property type="entry name" value="PROTEIN ATAF2"/>
    <property type="match status" value="1"/>
</dbReference>
<feature type="region of interest" description="Disordered" evidence="5">
    <location>
        <begin position="205"/>
        <end position="235"/>
    </location>
</feature>
<sequence length="292" mass="31670">MAAPEDGGVSKHGIPTGIRFVPEDLELLGILEDKLRGRPLGRLLDAIFHEVRILDFHPAKLYEFHGTKKWKPVRAAQGGRWKAFGACKTVQDGGIVVGRKLAIEFYGRRFDGDNNPVRTNWGMHEFARIIGPQNKLADVAVYRLYKRNGEENPGDLGAGAAESMNRRAQGSAAAMALPPPTPGLPAGTMIFMANVASTSQACAPQSSMSQLQQEWHQNSYGAEAAPPSAPAPGQQLLPEGNAVADGSNMWWNTPAMLDAIPGGVERDQLLQESPGAQLDATMPPQRLFRRCR</sequence>
<evidence type="ECO:0000256" key="3">
    <source>
        <dbReference type="ARBA" id="ARBA00023163"/>
    </source>
</evidence>
<evidence type="ECO:0000313" key="8">
    <source>
        <dbReference type="Proteomes" id="UP000479710"/>
    </source>
</evidence>
<feature type="compositionally biased region" description="Polar residues" evidence="5">
    <location>
        <begin position="205"/>
        <end position="220"/>
    </location>
</feature>
<reference evidence="7 8" key="1">
    <citation type="submission" date="2019-11" db="EMBL/GenBank/DDBJ databases">
        <title>Whole genome sequence of Oryza granulata.</title>
        <authorList>
            <person name="Li W."/>
        </authorList>
    </citation>
    <scope>NUCLEOTIDE SEQUENCE [LARGE SCALE GENOMIC DNA]</scope>
    <source>
        <strain evidence="8">cv. Menghai</strain>
        <tissue evidence="7">Leaf</tissue>
    </source>
</reference>
<comment type="caution">
    <text evidence="7">The sequence shown here is derived from an EMBL/GenBank/DDBJ whole genome shotgun (WGS) entry which is preliminary data.</text>
</comment>
<dbReference type="EMBL" id="SPHZ02000001">
    <property type="protein sequence ID" value="KAF0933357.1"/>
    <property type="molecule type" value="Genomic_DNA"/>
</dbReference>
<keyword evidence="4" id="KW-0539">Nucleus</keyword>
<evidence type="ECO:0000259" key="6">
    <source>
        <dbReference type="PROSITE" id="PS51005"/>
    </source>
</evidence>
<keyword evidence="3" id="KW-0804">Transcription</keyword>
<keyword evidence="1" id="KW-0805">Transcription regulation</keyword>